<proteinExistence type="predicted"/>
<dbReference type="RefSeq" id="WP_314003757.1">
    <property type="nucleotide sequence ID" value="NZ_JASJOT010000036.1"/>
</dbReference>
<comment type="caution">
    <text evidence="1">The sequence shown here is derived from an EMBL/GenBank/DDBJ whole genome shotgun (WGS) entry which is preliminary data.</text>
</comment>
<protein>
    <submittedName>
        <fullName evidence="1">Uncharacterized protein</fullName>
    </submittedName>
</protein>
<accession>A0ABT7CY66</accession>
<keyword evidence="2" id="KW-1185">Reference proteome</keyword>
<dbReference type="SUPFAM" id="SSF54427">
    <property type="entry name" value="NTF2-like"/>
    <property type="match status" value="1"/>
</dbReference>
<dbReference type="InterPro" id="IPR032710">
    <property type="entry name" value="NTF2-like_dom_sf"/>
</dbReference>
<reference evidence="1 2" key="1">
    <citation type="submission" date="2023-05" db="EMBL/GenBank/DDBJ databases">
        <authorList>
            <person name="Zhang X."/>
        </authorList>
    </citation>
    <scope>NUCLEOTIDE SEQUENCE [LARGE SCALE GENOMIC DNA]</scope>
    <source>
        <strain evidence="1 2">DM2B3-1</strain>
    </source>
</reference>
<organism evidence="1 2">
    <name type="scientific">Xanthocytophaga flava</name>
    <dbReference type="NCBI Taxonomy" id="3048013"/>
    <lineage>
        <taxon>Bacteria</taxon>
        <taxon>Pseudomonadati</taxon>
        <taxon>Bacteroidota</taxon>
        <taxon>Cytophagia</taxon>
        <taxon>Cytophagales</taxon>
        <taxon>Rhodocytophagaceae</taxon>
        <taxon>Xanthocytophaga</taxon>
    </lineage>
</organism>
<dbReference type="EMBL" id="JASJOT010000036">
    <property type="protein sequence ID" value="MDJ1497857.1"/>
    <property type="molecule type" value="Genomic_DNA"/>
</dbReference>
<evidence type="ECO:0000313" key="1">
    <source>
        <dbReference type="EMBL" id="MDJ1497857.1"/>
    </source>
</evidence>
<name>A0ABT7CY66_9BACT</name>
<gene>
    <name evidence="1" type="ORF">QNI19_33260</name>
</gene>
<sequence>MNATGFYEDILTTEDGKWKFPERKFTLIYFANVPVNGQVTSYKKP</sequence>
<dbReference type="Proteomes" id="UP001228581">
    <property type="component" value="Unassembled WGS sequence"/>
</dbReference>
<evidence type="ECO:0000313" key="2">
    <source>
        <dbReference type="Proteomes" id="UP001228581"/>
    </source>
</evidence>